<evidence type="ECO:0000259" key="7">
    <source>
        <dbReference type="PROSITE" id="PS51330"/>
    </source>
</evidence>
<name>A0AAF0YRF4_9CORY</name>
<evidence type="ECO:0000313" key="8">
    <source>
        <dbReference type="EMBL" id="WOT01346.1"/>
    </source>
</evidence>
<evidence type="ECO:0000256" key="6">
    <source>
        <dbReference type="ARBA" id="ARBA00023002"/>
    </source>
</evidence>
<dbReference type="GO" id="GO:0050661">
    <property type="term" value="F:NADP binding"/>
    <property type="evidence" value="ECO:0007669"/>
    <property type="project" value="InterPro"/>
</dbReference>
<dbReference type="GO" id="GO:0046655">
    <property type="term" value="P:folic acid metabolic process"/>
    <property type="evidence" value="ECO:0007669"/>
    <property type="project" value="TreeGrafter"/>
</dbReference>
<evidence type="ECO:0000256" key="2">
    <source>
        <dbReference type="ARBA" id="ARBA00009539"/>
    </source>
</evidence>
<accession>A0AAF0YRF4</accession>
<dbReference type="PANTHER" id="PTHR48069">
    <property type="entry name" value="DIHYDROFOLATE REDUCTASE"/>
    <property type="match status" value="1"/>
</dbReference>
<proteinExistence type="inferred from homology"/>
<organism evidence="8 9">
    <name type="scientific">Corynebacterium pyruviciproducens</name>
    <dbReference type="NCBI Taxonomy" id="598660"/>
    <lineage>
        <taxon>Bacteria</taxon>
        <taxon>Bacillati</taxon>
        <taxon>Actinomycetota</taxon>
        <taxon>Actinomycetes</taxon>
        <taxon>Mycobacteriales</taxon>
        <taxon>Corynebacteriaceae</taxon>
        <taxon>Corynebacterium</taxon>
    </lineage>
</organism>
<dbReference type="EMBL" id="CP136958">
    <property type="protein sequence ID" value="WOT01346.1"/>
    <property type="molecule type" value="Genomic_DNA"/>
</dbReference>
<feature type="domain" description="DHFR" evidence="7">
    <location>
        <begin position="1"/>
        <end position="165"/>
    </location>
</feature>
<keyword evidence="4" id="KW-0554">One-carbon metabolism</keyword>
<dbReference type="Gene3D" id="3.40.430.10">
    <property type="entry name" value="Dihydrofolate Reductase, subunit A"/>
    <property type="match status" value="1"/>
</dbReference>
<protein>
    <recommendedName>
        <fullName evidence="3">dihydrofolate reductase</fullName>
        <ecNumber evidence="3">1.5.1.3</ecNumber>
    </recommendedName>
</protein>
<sequence length="170" mass="18783">MKAIWAQSLDGIIGDGSGMPWHLPEDLAHFKKSTMGEDILMGRKTWESIGSRALPGRDNLVLSSREPGEWSHGARVIHEVPEAFSGWLLGGGSLYNKLLPQLDEVLVTYVRTRLTGVYTSPVTVPDLASLPQFTVTAETPWQRSTKGTVTHSGQPATYRFVRYTRTATDD</sequence>
<gene>
    <name evidence="8" type="ORF">CYJ47_08655</name>
</gene>
<dbReference type="PRINTS" id="PR00070">
    <property type="entry name" value="DHFR"/>
</dbReference>
<reference evidence="8" key="1">
    <citation type="submission" date="2017-12" db="EMBL/GenBank/DDBJ databases">
        <authorList>
            <person name="Thomas-White K."/>
            <person name="Wolfe A.J."/>
        </authorList>
    </citation>
    <scope>NUCLEOTIDE SEQUENCE</scope>
    <source>
        <strain evidence="8">UMB0763</strain>
    </source>
</reference>
<dbReference type="EC" id="1.5.1.3" evidence="3"/>
<evidence type="ECO:0000313" key="9">
    <source>
        <dbReference type="Proteomes" id="UP000234560"/>
    </source>
</evidence>
<evidence type="ECO:0000256" key="3">
    <source>
        <dbReference type="ARBA" id="ARBA00012856"/>
    </source>
</evidence>
<dbReference type="PANTHER" id="PTHR48069:SF3">
    <property type="entry name" value="DIHYDROFOLATE REDUCTASE"/>
    <property type="match status" value="1"/>
</dbReference>
<reference evidence="8" key="2">
    <citation type="submission" date="2023-10" db="EMBL/GenBank/DDBJ databases">
        <authorList>
            <person name="Choi B."/>
        </authorList>
    </citation>
    <scope>NUCLEOTIDE SEQUENCE</scope>
    <source>
        <strain evidence="8">UMB0763</strain>
    </source>
</reference>
<dbReference type="Pfam" id="PF00186">
    <property type="entry name" value="DHFR_1"/>
    <property type="match status" value="1"/>
</dbReference>
<dbReference type="GO" id="GO:0005829">
    <property type="term" value="C:cytosol"/>
    <property type="evidence" value="ECO:0007669"/>
    <property type="project" value="TreeGrafter"/>
</dbReference>
<dbReference type="GO" id="GO:0006730">
    <property type="term" value="P:one-carbon metabolic process"/>
    <property type="evidence" value="ECO:0007669"/>
    <property type="project" value="UniProtKB-KW"/>
</dbReference>
<dbReference type="SUPFAM" id="SSF53597">
    <property type="entry name" value="Dihydrofolate reductase-like"/>
    <property type="match status" value="1"/>
</dbReference>
<dbReference type="CDD" id="cd00209">
    <property type="entry name" value="DHFR"/>
    <property type="match status" value="1"/>
</dbReference>
<dbReference type="InterPro" id="IPR024072">
    <property type="entry name" value="DHFR-like_dom_sf"/>
</dbReference>
<keyword evidence="5" id="KW-0521">NADP</keyword>
<evidence type="ECO:0000256" key="4">
    <source>
        <dbReference type="ARBA" id="ARBA00022563"/>
    </source>
</evidence>
<dbReference type="Proteomes" id="UP000234560">
    <property type="component" value="Chromosome"/>
</dbReference>
<dbReference type="RefSeq" id="WP_101679222.1">
    <property type="nucleotide sequence ID" value="NZ_CAMYCO010000056.1"/>
</dbReference>
<evidence type="ECO:0000256" key="1">
    <source>
        <dbReference type="ARBA" id="ARBA00004903"/>
    </source>
</evidence>
<dbReference type="InterPro" id="IPR001796">
    <property type="entry name" value="DHFR_dom"/>
</dbReference>
<dbReference type="PROSITE" id="PS51330">
    <property type="entry name" value="DHFR_2"/>
    <property type="match status" value="1"/>
</dbReference>
<dbReference type="GO" id="GO:0046452">
    <property type="term" value="P:dihydrofolate metabolic process"/>
    <property type="evidence" value="ECO:0007669"/>
    <property type="project" value="TreeGrafter"/>
</dbReference>
<dbReference type="GO" id="GO:0004146">
    <property type="term" value="F:dihydrofolate reductase activity"/>
    <property type="evidence" value="ECO:0007669"/>
    <property type="project" value="UniProtKB-EC"/>
</dbReference>
<keyword evidence="6 8" id="KW-0560">Oxidoreductase</keyword>
<dbReference type="InterPro" id="IPR012259">
    <property type="entry name" value="DHFR"/>
</dbReference>
<comment type="similarity">
    <text evidence="2">Belongs to the dihydrofolate reductase family.</text>
</comment>
<comment type="pathway">
    <text evidence="1">Cofactor biosynthesis; tetrahydrofolate biosynthesis; 5,6,7,8-tetrahydrofolate from 7,8-dihydrofolate: step 1/1.</text>
</comment>
<dbReference type="GO" id="GO:0046654">
    <property type="term" value="P:tetrahydrofolate biosynthetic process"/>
    <property type="evidence" value="ECO:0007669"/>
    <property type="project" value="InterPro"/>
</dbReference>
<dbReference type="AlphaFoldDB" id="A0AAF0YRF4"/>
<evidence type="ECO:0000256" key="5">
    <source>
        <dbReference type="ARBA" id="ARBA00022857"/>
    </source>
</evidence>
<dbReference type="KEGG" id="cpyr:CYJ47_08655"/>